<evidence type="ECO:0000313" key="3">
    <source>
        <dbReference type="Proteomes" id="UP001596250"/>
    </source>
</evidence>
<dbReference type="SUPFAM" id="SSF89360">
    <property type="entry name" value="HesB-like domain"/>
    <property type="match status" value="1"/>
</dbReference>
<comment type="caution">
    <text evidence="2">The sequence shown here is derived from an EMBL/GenBank/DDBJ whole genome shotgun (WGS) entry which is preliminary data.</text>
</comment>
<dbReference type="InterPro" id="IPR000361">
    <property type="entry name" value="ATAP_core_dom"/>
</dbReference>
<dbReference type="EMBL" id="JBHSQV010000180">
    <property type="protein sequence ID" value="MFC5988419.1"/>
    <property type="molecule type" value="Genomic_DNA"/>
</dbReference>
<dbReference type="Pfam" id="PF01521">
    <property type="entry name" value="Fe-S_biosyn"/>
    <property type="match status" value="1"/>
</dbReference>
<gene>
    <name evidence="2" type="ORF">ACFPXP_18600</name>
</gene>
<feature type="domain" description="Core" evidence="1">
    <location>
        <begin position="3"/>
        <end position="105"/>
    </location>
</feature>
<dbReference type="RefSeq" id="WP_379895887.1">
    <property type="nucleotide sequence ID" value="NZ_CBCSCT010000016.1"/>
</dbReference>
<dbReference type="InterPro" id="IPR035903">
    <property type="entry name" value="HesB-like_dom_sf"/>
</dbReference>
<name>A0ABW1ITX9_9BACL</name>
<evidence type="ECO:0000313" key="2">
    <source>
        <dbReference type="EMBL" id="MFC5988419.1"/>
    </source>
</evidence>
<dbReference type="Gene3D" id="2.60.300.12">
    <property type="entry name" value="HesB-like domain"/>
    <property type="match status" value="1"/>
</dbReference>
<keyword evidence="3" id="KW-1185">Reference proteome</keyword>
<reference evidence="3" key="1">
    <citation type="journal article" date="2019" name="Int. J. Syst. Evol. Microbiol.">
        <title>The Global Catalogue of Microorganisms (GCM) 10K type strain sequencing project: providing services to taxonomists for standard genome sequencing and annotation.</title>
        <authorList>
            <consortium name="The Broad Institute Genomics Platform"/>
            <consortium name="The Broad Institute Genome Sequencing Center for Infectious Disease"/>
            <person name="Wu L."/>
            <person name="Ma J."/>
        </authorList>
    </citation>
    <scope>NUCLEOTIDE SEQUENCE [LARGE SCALE GENOMIC DNA]</scope>
    <source>
        <strain evidence="3">CCM 8749</strain>
    </source>
</reference>
<protein>
    <submittedName>
        <fullName evidence="2">Iron-sulfur cluster biosynthesis family protein</fullName>
    </submittedName>
</protein>
<accession>A0ABW1ITX9</accession>
<evidence type="ECO:0000259" key="1">
    <source>
        <dbReference type="Pfam" id="PF01521"/>
    </source>
</evidence>
<organism evidence="2 3">
    <name type="scientific">Marinicrinis lubricantis</name>
    <dbReference type="NCBI Taxonomy" id="2086470"/>
    <lineage>
        <taxon>Bacteria</taxon>
        <taxon>Bacillati</taxon>
        <taxon>Bacillota</taxon>
        <taxon>Bacilli</taxon>
        <taxon>Bacillales</taxon>
        <taxon>Paenibacillaceae</taxon>
    </lineage>
</organism>
<dbReference type="Proteomes" id="UP001596250">
    <property type="component" value="Unassembled WGS sequence"/>
</dbReference>
<sequence>MINVTITEEASKEIERRLGSGQAVIKLVYDTEGCGCAVDGVPQLWVLDRPSEEDIPLPTNVMQFVFEPRQEVFFEEQLKLGYREQNKSFVLSSSQQTYGSHLTLIDRREH</sequence>
<proteinExistence type="predicted"/>